<dbReference type="AlphaFoldDB" id="A0A167YW52"/>
<name>A0A167YW52_9HYPO</name>
<dbReference type="Proteomes" id="UP000076874">
    <property type="component" value="Unassembled WGS sequence"/>
</dbReference>
<dbReference type="SUPFAM" id="SSF56104">
    <property type="entry name" value="SAICAR synthase-like"/>
    <property type="match status" value="1"/>
</dbReference>
<keyword evidence="3 4" id="KW-0418">Kinase</keyword>
<evidence type="ECO:0000313" key="6">
    <source>
        <dbReference type="EMBL" id="OAA66767.1"/>
    </source>
</evidence>
<evidence type="ECO:0000256" key="2">
    <source>
        <dbReference type="ARBA" id="ARBA00022679"/>
    </source>
</evidence>
<dbReference type="GO" id="GO:0005634">
    <property type="term" value="C:nucleus"/>
    <property type="evidence" value="ECO:0007669"/>
    <property type="project" value="TreeGrafter"/>
</dbReference>
<dbReference type="GO" id="GO:0032958">
    <property type="term" value="P:inositol phosphate biosynthetic process"/>
    <property type="evidence" value="ECO:0007669"/>
    <property type="project" value="InterPro"/>
</dbReference>
<feature type="region of interest" description="Disordered" evidence="5">
    <location>
        <begin position="314"/>
        <end position="389"/>
    </location>
</feature>
<comment type="similarity">
    <text evidence="1 4">Belongs to the inositol phosphokinase (IPK) family.</text>
</comment>
<evidence type="ECO:0000313" key="7">
    <source>
        <dbReference type="Proteomes" id="UP000076874"/>
    </source>
</evidence>
<reference evidence="6 7" key="1">
    <citation type="journal article" date="2016" name="Genome Biol. Evol.">
        <title>Divergent and convergent evolution of fungal pathogenicity.</title>
        <authorList>
            <person name="Shang Y."/>
            <person name="Xiao G."/>
            <person name="Zheng P."/>
            <person name="Cen K."/>
            <person name="Zhan S."/>
            <person name="Wang C."/>
        </authorList>
    </citation>
    <scope>NUCLEOTIDE SEQUENCE [LARGE SCALE GENOMIC DNA]</scope>
    <source>
        <strain evidence="6 7">RCEF 264</strain>
    </source>
</reference>
<sequence length="471" mass="51486">MLQRELPKRDELVEFKDAVAGHAGTLCDPEGILFIKPCTQSEIDFYEAARANHPEFADLMPLFMGTLALNDATNVRDITEQLPAVADAIPAEVKEALAELGHPHAASLGLQGAVSVAAMPALMPALVPAAAAPAALVADNEVWIPRGSQSIVTNHAIVLENATYGYKKPNVLDVKLGQRLWADDAPRQKRIRMDEVRAQTTHDKLGFRIAGMRVYRGSDAAAELDDTGYKFYDKDFGRYQVNNDNVVDAFRRFIFNATAGVDEDHGRAVALAFKTDLERVRDVLEKERTRMYSASLLFVFEGDGEALREAVKEASASASASTRTGTSTTASEANARDANTVTVTNSNGNGHETPGTFAAIPTTTPTAARSARSRREPLSKVGIDRSSSRTDSGIALDEEFEMGPQPHIVYDDIDEVDDDDDDDDELDLPHIYGLRLIDFAHAKFVPEEEQPDENTLVGVRSLIRIFDELSK</sequence>
<dbReference type="STRING" id="1081102.A0A167YW52"/>
<evidence type="ECO:0000256" key="3">
    <source>
        <dbReference type="ARBA" id="ARBA00022777"/>
    </source>
</evidence>
<dbReference type="PANTHER" id="PTHR12400">
    <property type="entry name" value="INOSITOL POLYPHOSPHATE KINASE"/>
    <property type="match status" value="1"/>
</dbReference>
<dbReference type="GO" id="GO:0000824">
    <property type="term" value="F:inositol-1,4,5,6-tetrakisphosphate 3-kinase activity"/>
    <property type="evidence" value="ECO:0007669"/>
    <property type="project" value="TreeGrafter"/>
</dbReference>
<feature type="compositionally biased region" description="Basic and acidic residues" evidence="5">
    <location>
        <begin position="373"/>
        <end position="388"/>
    </location>
</feature>
<dbReference type="PANTHER" id="PTHR12400:SF103">
    <property type="entry name" value="INOSITOL POLYPHOSPHATE MULTIKINASE"/>
    <property type="match status" value="1"/>
</dbReference>
<evidence type="ECO:0000256" key="1">
    <source>
        <dbReference type="ARBA" id="ARBA00007374"/>
    </source>
</evidence>
<accession>A0A167YW52</accession>
<dbReference type="EC" id="2.7.-.-" evidence="4"/>
<dbReference type="InterPro" id="IPR005522">
    <property type="entry name" value="IPK"/>
</dbReference>
<comment type="caution">
    <text evidence="6">The sequence shown here is derived from an EMBL/GenBank/DDBJ whole genome shotgun (WGS) entry which is preliminary data.</text>
</comment>
<dbReference type="Gene3D" id="3.30.470.160">
    <property type="entry name" value="Inositol polyphosphate kinase"/>
    <property type="match status" value="1"/>
</dbReference>
<dbReference type="Pfam" id="PF03770">
    <property type="entry name" value="IPK"/>
    <property type="match status" value="1"/>
</dbReference>
<evidence type="ECO:0000256" key="4">
    <source>
        <dbReference type="RuleBase" id="RU363090"/>
    </source>
</evidence>
<dbReference type="GO" id="GO:0008440">
    <property type="term" value="F:inositol-1,4,5-trisphosphate 3-kinase activity"/>
    <property type="evidence" value="ECO:0007669"/>
    <property type="project" value="TreeGrafter"/>
</dbReference>
<dbReference type="GO" id="GO:0005737">
    <property type="term" value="C:cytoplasm"/>
    <property type="evidence" value="ECO:0007669"/>
    <property type="project" value="TreeGrafter"/>
</dbReference>
<dbReference type="GO" id="GO:0046854">
    <property type="term" value="P:phosphatidylinositol phosphate biosynthetic process"/>
    <property type="evidence" value="ECO:0007669"/>
    <property type="project" value="TreeGrafter"/>
</dbReference>
<dbReference type="OrthoDB" id="338650at2759"/>
<gene>
    <name evidence="6" type="ORF">SPI_01343</name>
</gene>
<keyword evidence="7" id="KW-1185">Reference proteome</keyword>
<proteinExistence type="inferred from homology"/>
<protein>
    <recommendedName>
        <fullName evidence="4">Kinase</fullName>
        <ecNumber evidence="4">2.7.-.-</ecNumber>
    </recommendedName>
</protein>
<dbReference type="EMBL" id="AZHD01000002">
    <property type="protein sequence ID" value="OAA66767.1"/>
    <property type="molecule type" value="Genomic_DNA"/>
</dbReference>
<organism evidence="6 7">
    <name type="scientific">Niveomyces insectorum RCEF 264</name>
    <dbReference type="NCBI Taxonomy" id="1081102"/>
    <lineage>
        <taxon>Eukaryota</taxon>
        <taxon>Fungi</taxon>
        <taxon>Dikarya</taxon>
        <taxon>Ascomycota</taxon>
        <taxon>Pezizomycotina</taxon>
        <taxon>Sordariomycetes</taxon>
        <taxon>Hypocreomycetidae</taxon>
        <taxon>Hypocreales</taxon>
        <taxon>Cordycipitaceae</taxon>
        <taxon>Niveomyces</taxon>
    </lineage>
</organism>
<evidence type="ECO:0000256" key="5">
    <source>
        <dbReference type="SAM" id="MobiDB-lite"/>
    </source>
</evidence>
<dbReference type="InterPro" id="IPR038286">
    <property type="entry name" value="IPK_sf"/>
</dbReference>
<feature type="compositionally biased region" description="Low complexity" evidence="5">
    <location>
        <begin position="314"/>
        <end position="370"/>
    </location>
</feature>
<keyword evidence="2 4" id="KW-0808">Transferase</keyword>